<feature type="transmembrane region" description="Helical" evidence="7">
    <location>
        <begin position="507"/>
        <end position="528"/>
    </location>
</feature>
<dbReference type="PROSITE" id="PS50850">
    <property type="entry name" value="MFS"/>
    <property type="match status" value="1"/>
</dbReference>
<feature type="transmembrane region" description="Helical" evidence="7">
    <location>
        <begin position="117"/>
        <end position="138"/>
    </location>
</feature>
<dbReference type="InterPro" id="IPR011701">
    <property type="entry name" value="MFS"/>
</dbReference>
<feature type="transmembrane region" description="Helical" evidence="7">
    <location>
        <begin position="347"/>
        <end position="366"/>
    </location>
</feature>
<feature type="transmembrane region" description="Helical" evidence="7">
    <location>
        <begin position="91"/>
        <end position="111"/>
    </location>
</feature>
<feature type="transmembrane region" description="Helical" evidence="7">
    <location>
        <begin position="150"/>
        <end position="168"/>
    </location>
</feature>
<sequence>METIQKTASDENLTESAAPELKNRGLLLTGLIIAMLFGALDGTIVGTAMPRIVGELGGLGLMAWLTTAYMLTSTVVVPIAGKLADLIGRRVIYVTGLIIFIVASALCGMSQNITELILFRGLQGLGGGIMMPMAMIIIGDLFTGKQRAKWQGVFGAIFGLSSVVGPQIGGWIVDALDWRWVFYINLPVGIIAVVLIAIALPKHKAIGKVKFDIPGIATMVIGVVSLLLALTFGGKDYAWLSWQIISLFAIAIISLVSFVVIESKAEEPILPVRLFKNRTFTTINGVGFLMAVGMFGAIMFVPLFMQGIVGISASASGTVMTPLMITMIAASVVSGQFIHKIGVRKQMLTGMIIMAVGFYFLSTMGIDTTKLTASAYMLLLGLGMGLVMPILTLALQESFPKSELGVVTSSSQFFRQIGGTFGMTILGAIMNHKSTVLLEQDLTPVVKQLPAEASELSTQMTNMIHTNPQGLYSSLLSPEALAQMPKEFVQHMLPILKNALVSSLHQVFIFGLVFVLLGAILTLFIGNIKVSGRKSKKTGTEDEKDLSPGLA</sequence>
<dbReference type="InterPro" id="IPR004638">
    <property type="entry name" value="EmrB-like"/>
</dbReference>
<evidence type="ECO:0000256" key="4">
    <source>
        <dbReference type="ARBA" id="ARBA00022692"/>
    </source>
</evidence>
<dbReference type="EMBL" id="JAGGKV010000003">
    <property type="protein sequence ID" value="MBP1962449.1"/>
    <property type="molecule type" value="Genomic_DNA"/>
</dbReference>
<feature type="transmembrane region" description="Helical" evidence="7">
    <location>
        <begin position="26"/>
        <end position="49"/>
    </location>
</feature>
<dbReference type="PROSITE" id="PS00216">
    <property type="entry name" value="SUGAR_TRANSPORT_1"/>
    <property type="match status" value="1"/>
</dbReference>
<keyword evidence="6 7" id="KW-0472">Membrane</keyword>
<comment type="subcellular location">
    <subcellularLocation>
        <location evidence="1">Cell membrane</location>
        <topology evidence="1">Multi-pass membrane protein</topology>
    </subcellularLocation>
</comment>
<dbReference type="PANTHER" id="PTHR23501:SF197">
    <property type="entry name" value="COMD"/>
    <property type="match status" value="1"/>
</dbReference>
<evidence type="ECO:0000256" key="6">
    <source>
        <dbReference type="ARBA" id="ARBA00023136"/>
    </source>
</evidence>
<dbReference type="Gene3D" id="1.20.1250.20">
    <property type="entry name" value="MFS general substrate transporter like domains"/>
    <property type="match status" value="1"/>
</dbReference>
<feature type="domain" description="Major facilitator superfamily (MFS) profile" evidence="8">
    <location>
        <begin position="27"/>
        <end position="530"/>
    </location>
</feature>
<feature type="transmembrane region" description="Helical" evidence="7">
    <location>
        <begin position="213"/>
        <end position="233"/>
    </location>
</feature>
<feature type="transmembrane region" description="Helical" evidence="7">
    <location>
        <begin position="311"/>
        <end position="335"/>
    </location>
</feature>
<keyword evidence="10" id="KW-1185">Reference proteome</keyword>
<evidence type="ECO:0000256" key="7">
    <source>
        <dbReference type="SAM" id="Phobius"/>
    </source>
</evidence>
<dbReference type="CDD" id="cd17502">
    <property type="entry name" value="MFS_Azr1_MDR_like"/>
    <property type="match status" value="1"/>
</dbReference>
<dbReference type="NCBIfam" id="TIGR00711">
    <property type="entry name" value="efflux_EmrB"/>
    <property type="match status" value="1"/>
</dbReference>
<dbReference type="Gene3D" id="1.20.1720.10">
    <property type="entry name" value="Multidrug resistance protein D"/>
    <property type="match status" value="1"/>
</dbReference>
<proteinExistence type="predicted"/>
<feature type="transmembrane region" description="Helical" evidence="7">
    <location>
        <begin position="413"/>
        <end position="430"/>
    </location>
</feature>
<organism evidence="9 10">
    <name type="scientific">Paenibacillus aceris</name>
    <dbReference type="NCBI Taxonomy" id="869555"/>
    <lineage>
        <taxon>Bacteria</taxon>
        <taxon>Bacillati</taxon>
        <taxon>Bacillota</taxon>
        <taxon>Bacilli</taxon>
        <taxon>Bacillales</taxon>
        <taxon>Paenibacillaceae</taxon>
        <taxon>Paenibacillus</taxon>
    </lineage>
</organism>
<keyword evidence="4 7" id="KW-0812">Transmembrane</keyword>
<evidence type="ECO:0000256" key="2">
    <source>
        <dbReference type="ARBA" id="ARBA00022448"/>
    </source>
</evidence>
<dbReference type="Proteomes" id="UP001519344">
    <property type="component" value="Unassembled WGS sequence"/>
</dbReference>
<dbReference type="PANTHER" id="PTHR23501">
    <property type="entry name" value="MAJOR FACILITATOR SUPERFAMILY"/>
    <property type="match status" value="1"/>
</dbReference>
<keyword evidence="2" id="KW-0813">Transport</keyword>
<evidence type="ECO:0000256" key="3">
    <source>
        <dbReference type="ARBA" id="ARBA00022475"/>
    </source>
</evidence>
<feature type="transmembrane region" description="Helical" evidence="7">
    <location>
        <begin position="61"/>
        <end position="79"/>
    </location>
</feature>
<accession>A0ABS4HUY1</accession>
<evidence type="ECO:0000256" key="1">
    <source>
        <dbReference type="ARBA" id="ARBA00004651"/>
    </source>
</evidence>
<feature type="transmembrane region" description="Helical" evidence="7">
    <location>
        <begin position="372"/>
        <end position="393"/>
    </location>
</feature>
<feature type="transmembrane region" description="Helical" evidence="7">
    <location>
        <begin position="180"/>
        <end position="201"/>
    </location>
</feature>
<name>A0ABS4HUY1_9BACL</name>
<dbReference type="InterPro" id="IPR036259">
    <property type="entry name" value="MFS_trans_sf"/>
</dbReference>
<evidence type="ECO:0000256" key="5">
    <source>
        <dbReference type="ARBA" id="ARBA00022989"/>
    </source>
</evidence>
<keyword evidence="5 7" id="KW-1133">Transmembrane helix</keyword>
<keyword evidence="3" id="KW-1003">Cell membrane</keyword>
<dbReference type="PRINTS" id="PR01036">
    <property type="entry name" value="TCRTETB"/>
</dbReference>
<feature type="transmembrane region" description="Helical" evidence="7">
    <location>
        <begin position="239"/>
        <end position="261"/>
    </location>
</feature>
<evidence type="ECO:0000313" key="10">
    <source>
        <dbReference type="Proteomes" id="UP001519344"/>
    </source>
</evidence>
<feature type="transmembrane region" description="Helical" evidence="7">
    <location>
        <begin position="282"/>
        <end position="305"/>
    </location>
</feature>
<evidence type="ECO:0000259" key="8">
    <source>
        <dbReference type="PROSITE" id="PS50850"/>
    </source>
</evidence>
<gene>
    <name evidence="9" type="ORF">J2Z65_001648</name>
</gene>
<dbReference type="InterPro" id="IPR020846">
    <property type="entry name" value="MFS_dom"/>
</dbReference>
<protein>
    <submittedName>
        <fullName evidence="9">EmrB/QacA subfamily drug resistance transporter</fullName>
    </submittedName>
</protein>
<dbReference type="InterPro" id="IPR005829">
    <property type="entry name" value="Sugar_transporter_CS"/>
</dbReference>
<reference evidence="9 10" key="1">
    <citation type="submission" date="2021-03" db="EMBL/GenBank/DDBJ databases">
        <title>Genomic Encyclopedia of Type Strains, Phase IV (KMG-IV): sequencing the most valuable type-strain genomes for metagenomic binning, comparative biology and taxonomic classification.</title>
        <authorList>
            <person name="Goeker M."/>
        </authorList>
    </citation>
    <scope>NUCLEOTIDE SEQUENCE [LARGE SCALE GENOMIC DNA]</scope>
    <source>
        <strain evidence="9 10">DSM 24950</strain>
    </source>
</reference>
<evidence type="ECO:0000313" key="9">
    <source>
        <dbReference type="EMBL" id="MBP1962449.1"/>
    </source>
</evidence>
<dbReference type="Pfam" id="PF07690">
    <property type="entry name" value="MFS_1"/>
    <property type="match status" value="1"/>
</dbReference>
<dbReference type="SUPFAM" id="SSF103473">
    <property type="entry name" value="MFS general substrate transporter"/>
    <property type="match status" value="1"/>
</dbReference>
<comment type="caution">
    <text evidence="9">The sequence shown here is derived from an EMBL/GenBank/DDBJ whole genome shotgun (WGS) entry which is preliminary data.</text>
</comment>